<keyword evidence="4" id="KW-0067">ATP-binding</keyword>
<keyword evidence="5" id="KW-1133">Transmembrane helix</keyword>
<dbReference type="GO" id="GO:0004467">
    <property type="term" value="F:long-chain fatty acid-CoA ligase activity"/>
    <property type="evidence" value="ECO:0007669"/>
    <property type="project" value="TreeGrafter"/>
</dbReference>
<sequence length="734" mass="81985">MLKLLELALSFVGSVVAFGINVLDILVYYLLKFTIGLNWATHDLREVFKNVKSYSVEVDDGSYDPKTETKPRRAIESKDGLAYTPIEGVNTMKQLLAKVVANNKDKPCLGYRPAIRKIVEKREGHDWEIIEFADLTYENYDKIYSRIRNFGAGLARVTGLNSRGLFGIYEDTRKEWLMALHGCYQYNMVVMTCYASLGDESLCAAINETELPGMLVNEKNLGKIANVIVPRCPSLKNIVYTKALVSDESDKKKTKDAVEALEKKGLKVLPFEEVEQIGESDYKSNSVIPVKEEPTTDSLALIMYTSGTTAQPKGVMLSHKNILSIIAGADQKIGDDTSIEYNYLAYLPLAHILEMAAEHVVLKRGGKIGYGNPKTLSDKGAKPKGDIEVIAPTVLVGVPRVFDTIKKGAFEKIKSSPPFVQWLFHNAYNYKLDAIRHGRESPVWNFLVFNKFKKLVGGNLALIFSGGAALSKESHEFLRVCMSCSVIQGYGLTETSAGGTIQYGYQPFTTKNIGSPIITCQIKLISVPEMGYTIHDEEPRGELAIKGNNISLGYYKQDKLTKESYTSDGYFLTGDIGILHKDGSFSIVDRKKNLTKLAHGEYIALEKLESVYGNCPFVSPNGIMVYGDSDRDYPVALILVQPGYTKQWAQEHGISGDLTQIIKDPRVIKAVAASLKEEAKKNNLQRMEEIKHFKLLLDEWTPDNELLTAAMKLKRANIVKRYKTEIEEMYATRQ</sequence>
<organism evidence="7 8">
    <name type="scientific">Naegleria lovaniensis</name>
    <name type="common">Amoeba</name>
    <dbReference type="NCBI Taxonomy" id="51637"/>
    <lineage>
        <taxon>Eukaryota</taxon>
        <taxon>Discoba</taxon>
        <taxon>Heterolobosea</taxon>
        <taxon>Tetramitia</taxon>
        <taxon>Eutetramitia</taxon>
        <taxon>Vahlkampfiidae</taxon>
        <taxon>Naegleria</taxon>
    </lineage>
</organism>
<dbReference type="PANTHER" id="PTHR43272:SF83">
    <property type="entry name" value="ACYL-COA SYNTHETASE LONG-CHAIN, ISOFORM J"/>
    <property type="match status" value="1"/>
</dbReference>
<keyword evidence="2" id="KW-0436">Ligase</keyword>
<dbReference type="Proteomes" id="UP000816034">
    <property type="component" value="Unassembled WGS sequence"/>
</dbReference>
<evidence type="ECO:0000256" key="4">
    <source>
        <dbReference type="ARBA" id="ARBA00022840"/>
    </source>
</evidence>
<evidence type="ECO:0000313" key="7">
    <source>
        <dbReference type="EMBL" id="KAG2387853.1"/>
    </source>
</evidence>
<gene>
    <name evidence="7" type="ORF">C9374_001447</name>
</gene>
<comment type="similarity">
    <text evidence="1">Belongs to the ATP-dependent AMP-binding enzyme family.</text>
</comment>
<evidence type="ECO:0000259" key="6">
    <source>
        <dbReference type="Pfam" id="PF00501"/>
    </source>
</evidence>
<name>A0AA88GYA1_NAELO</name>
<evidence type="ECO:0000256" key="2">
    <source>
        <dbReference type="ARBA" id="ARBA00022598"/>
    </source>
</evidence>
<dbReference type="GO" id="GO:0016020">
    <property type="term" value="C:membrane"/>
    <property type="evidence" value="ECO:0007669"/>
    <property type="project" value="TreeGrafter"/>
</dbReference>
<keyword evidence="5" id="KW-0472">Membrane</keyword>
<dbReference type="InterPro" id="IPR042099">
    <property type="entry name" value="ANL_N_sf"/>
</dbReference>
<evidence type="ECO:0000256" key="1">
    <source>
        <dbReference type="ARBA" id="ARBA00006432"/>
    </source>
</evidence>
<dbReference type="SUPFAM" id="SSF56801">
    <property type="entry name" value="Acetyl-CoA synthetase-like"/>
    <property type="match status" value="1"/>
</dbReference>
<keyword evidence="8" id="KW-1185">Reference proteome</keyword>
<feature type="domain" description="AMP-dependent synthetase/ligase" evidence="6">
    <location>
        <begin position="135"/>
        <end position="555"/>
    </location>
</feature>
<dbReference type="GO" id="GO:0005783">
    <property type="term" value="C:endoplasmic reticulum"/>
    <property type="evidence" value="ECO:0007669"/>
    <property type="project" value="TreeGrafter"/>
</dbReference>
<protein>
    <recommendedName>
        <fullName evidence="6">AMP-dependent synthetase/ligase domain-containing protein</fullName>
    </recommendedName>
</protein>
<dbReference type="Pfam" id="PF00501">
    <property type="entry name" value="AMP-binding"/>
    <property type="match status" value="1"/>
</dbReference>
<reference evidence="7 8" key="1">
    <citation type="journal article" date="2018" name="BMC Genomics">
        <title>The genome of Naegleria lovaniensis, the basis for a comparative approach to unravel pathogenicity factors of the human pathogenic amoeba N. fowleri.</title>
        <authorList>
            <person name="Liechti N."/>
            <person name="Schurch N."/>
            <person name="Bruggmann R."/>
            <person name="Wittwer M."/>
        </authorList>
    </citation>
    <scope>NUCLEOTIDE SEQUENCE [LARGE SCALE GENOMIC DNA]</scope>
    <source>
        <strain evidence="7 8">ATCC 30569</strain>
    </source>
</reference>
<dbReference type="GeneID" id="68093903"/>
<comment type="caution">
    <text evidence="7">The sequence shown here is derived from an EMBL/GenBank/DDBJ whole genome shotgun (WGS) entry which is preliminary data.</text>
</comment>
<proteinExistence type="inferred from homology"/>
<accession>A0AA88GYA1</accession>
<dbReference type="Gene3D" id="3.40.50.12780">
    <property type="entry name" value="N-terminal domain of ligase-like"/>
    <property type="match status" value="1"/>
</dbReference>
<evidence type="ECO:0000256" key="3">
    <source>
        <dbReference type="ARBA" id="ARBA00022741"/>
    </source>
</evidence>
<evidence type="ECO:0000256" key="5">
    <source>
        <dbReference type="SAM" id="Phobius"/>
    </source>
</evidence>
<dbReference type="InterPro" id="IPR000873">
    <property type="entry name" value="AMP-dep_synth/lig_dom"/>
</dbReference>
<dbReference type="PANTHER" id="PTHR43272">
    <property type="entry name" value="LONG-CHAIN-FATTY-ACID--COA LIGASE"/>
    <property type="match status" value="1"/>
</dbReference>
<feature type="transmembrane region" description="Helical" evidence="5">
    <location>
        <begin position="7"/>
        <end position="31"/>
    </location>
</feature>
<dbReference type="AlphaFoldDB" id="A0AA88GYA1"/>
<dbReference type="GO" id="GO:0005524">
    <property type="term" value="F:ATP binding"/>
    <property type="evidence" value="ECO:0007669"/>
    <property type="project" value="UniProtKB-KW"/>
</dbReference>
<evidence type="ECO:0000313" key="8">
    <source>
        <dbReference type="Proteomes" id="UP000816034"/>
    </source>
</evidence>
<keyword evidence="5" id="KW-0812">Transmembrane</keyword>
<keyword evidence="3" id="KW-0547">Nucleotide-binding</keyword>
<dbReference type="RefSeq" id="XP_044551845.1">
    <property type="nucleotide sequence ID" value="XM_044690458.1"/>
</dbReference>
<dbReference type="EMBL" id="PYSW02000012">
    <property type="protein sequence ID" value="KAG2387853.1"/>
    <property type="molecule type" value="Genomic_DNA"/>
</dbReference>